<dbReference type="EMBL" id="JAAGAX010000003">
    <property type="protein sequence ID" value="KAF2318930.1"/>
    <property type="molecule type" value="Genomic_DNA"/>
</dbReference>
<dbReference type="Pfam" id="PF13812">
    <property type="entry name" value="PPR_3"/>
    <property type="match status" value="1"/>
</dbReference>
<protein>
    <recommendedName>
        <fullName evidence="7">Pentacotripeptide-repeat region of PRORP domain-containing protein</fullName>
    </recommendedName>
</protein>
<feature type="region of interest" description="Disordered" evidence="4">
    <location>
        <begin position="154"/>
        <end position="174"/>
    </location>
</feature>
<feature type="compositionally biased region" description="Polar residues" evidence="4">
    <location>
        <begin position="161"/>
        <end position="170"/>
    </location>
</feature>
<feature type="repeat" description="PPR" evidence="3">
    <location>
        <begin position="259"/>
        <end position="293"/>
    </location>
</feature>
<reference evidence="5 6" key="1">
    <citation type="journal article" date="2020" name="Mol. Plant">
        <title>The Chromosome-Based Rubber Tree Genome Provides New Insights into Spurge Genome Evolution and Rubber Biosynthesis.</title>
        <authorList>
            <person name="Liu J."/>
            <person name="Shi C."/>
            <person name="Shi C.C."/>
            <person name="Li W."/>
            <person name="Zhang Q.J."/>
            <person name="Zhang Y."/>
            <person name="Li K."/>
            <person name="Lu H.F."/>
            <person name="Shi C."/>
            <person name="Zhu S.T."/>
            <person name="Xiao Z.Y."/>
            <person name="Nan H."/>
            <person name="Yue Y."/>
            <person name="Zhu X.G."/>
            <person name="Wu Y."/>
            <person name="Hong X.N."/>
            <person name="Fan G.Y."/>
            <person name="Tong Y."/>
            <person name="Zhang D."/>
            <person name="Mao C.L."/>
            <person name="Liu Y.L."/>
            <person name="Hao S.J."/>
            <person name="Liu W.Q."/>
            <person name="Lv M.Q."/>
            <person name="Zhang H.B."/>
            <person name="Liu Y."/>
            <person name="Hu-Tang G.R."/>
            <person name="Wang J.P."/>
            <person name="Wang J.H."/>
            <person name="Sun Y.H."/>
            <person name="Ni S.B."/>
            <person name="Chen W.B."/>
            <person name="Zhang X.C."/>
            <person name="Jiao Y.N."/>
            <person name="Eichler E.E."/>
            <person name="Li G.H."/>
            <person name="Liu X."/>
            <person name="Gao L.Z."/>
        </authorList>
    </citation>
    <scope>NUCLEOTIDE SEQUENCE [LARGE SCALE GENOMIC DNA]</scope>
    <source>
        <strain evidence="6">cv. GT1</strain>
        <tissue evidence="5">Leaf</tissue>
    </source>
</reference>
<evidence type="ECO:0000256" key="2">
    <source>
        <dbReference type="ARBA" id="ARBA00022737"/>
    </source>
</evidence>
<name>A0A6A6MZN0_HEVBR</name>
<evidence type="ECO:0000313" key="6">
    <source>
        <dbReference type="Proteomes" id="UP000467840"/>
    </source>
</evidence>
<accession>A0A6A6MZN0</accession>
<gene>
    <name evidence="5" type="ORF">GH714_011843</name>
</gene>
<dbReference type="GO" id="GO:0003729">
    <property type="term" value="F:mRNA binding"/>
    <property type="evidence" value="ECO:0007669"/>
    <property type="project" value="TreeGrafter"/>
</dbReference>
<evidence type="ECO:0000256" key="4">
    <source>
        <dbReference type="SAM" id="MobiDB-lite"/>
    </source>
</evidence>
<dbReference type="PANTHER" id="PTHR47933:SF11">
    <property type="entry name" value="PENTATRICOPEPTIDE REPEAT-CONTAINING PROTEIN 2"/>
    <property type="match status" value="1"/>
</dbReference>
<dbReference type="PROSITE" id="PS51375">
    <property type="entry name" value="PPR"/>
    <property type="match status" value="1"/>
</dbReference>
<dbReference type="PANTHER" id="PTHR47933">
    <property type="entry name" value="PENTATRICOPEPTIDE REPEAT-CONTAINING PROTEIN 1, MITOCHONDRIAL"/>
    <property type="match status" value="1"/>
</dbReference>
<dbReference type="InterPro" id="IPR011990">
    <property type="entry name" value="TPR-like_helical_dom_sf"/>
</dbReference>
<organism evidence="5 6">
    <name type="scientific">Hevea brasiliensis</name>
    <name type="common">Para rubber tree</name>
    <name type="synonym">Siphonia brasiliensis</name>
    <dbReference type="NCBI Taxonomy" id="3981"/>
    <lineage>
        <taxon>Eukaryota</taxon>
        <taxon>Viridiplantae</taxon>
        <taxon>Streptophyta</taxon>
        <taxon>Embryophyta</taxon>
        <taxon>Tracheophyta</taxon>
        <taxon>Spermatophyta</taxon>
        <taxon>Magnoliopsida</taxon>
        <taxon>eudicotyledons</taxon>
        <taxon>Gunneridae</taxon>
        <taxon>Pentapetalae</taxon>
        <taxon>rosids</taxon>
        <taxon>fabids</taxon>
        <taxon>Malpighiales</taxon>
        <taxon>Euphorbiaceae</taxon>
        <taxon>Crotonoideae</taxon>
        <taxon>Micrandreae</taxon>
        <taxon>Hevea</taxon>
    </lineage>
</organism>
<evidence type="ECO:0000313" key="5">
    <source>
        <dbReference type="EMBL" id="KAF2318930.1"/>
    </source>
</evidence>
<evidence type="ECO:0000256" key="3">
    <source>
        <dbReference type="PROSITE-ProRule" id="PRU00708"/>
    </source>
</evidence>
<dbReference type="InterPro" id="IPR002885">
    <property type="entry name" value="PPR_rpt"/>
</dbReference>
<dbReference type="Proteomes" id="UP000467840">
    <property type="component" value="Chromosome 10"/>
</dbReference>
<dbReference type="Gene3D" id="1.25.40.10">
    <property type="entry name" value="Tetratricopeptide repeat domain"/>
    <property type="match status" value="2"/>
</dbReference>
<dbReference type="Pfam" id="PF01535">
    <property type="entry name" value="PPR"/>
    <property type="match status" value="1"/>
</dbReference>
<keyword evidence="2" id="KW-0677">Repeat</keyword>
<dbReference type="AlphaFoldDB" id="A0A6A6MZN0"/>
<keyword evidence="6" id="KW-1185">Reference proteome</keyword>
<dbReference type="InterPro" id="IPR051240">
    <property type="entry name" value="Mito_RNA-Proc/Resp"/>
</dbReference>
<evidence type="ECO:0008006" key="7">
    <source>
        <dbReference type="Google" id="ProtNLM"/>
    </source>
</evidence>
<sequence length="319" mass="35597">MATAQGTKLRPYSFNRPLLWKPPSTTVTATAITTTTTTAAAGATQSRLSVSWLLRLVHSNASQPQPLPQRPPVLLGVRYMQQQQPESFQRLFCSEATDDKEKIRKKAINTKVNFLSPILIRILTMMRTSPVLKLRKKLKRANFLRLTIPSIRSPSSRSPMTPKTFNSSSIRCGPRASSIMPSRCSSFVQDGLTHEALELFSQIKDKGHMPDVVAHTAVVEAYANAGQSKEALKALAADGKLADANKYILEMMSKGMRPNAATYAAVFEAYAKEQKEDQAREFLQQMKQKGFVPDEKAVREVLDKRGQVFRTVINILFNK</sequence>
<evidence type="ECO:0000256" key="1">
    <source>
        <dbReference type="ARBA" id="ARBA00007626"/>
    </source>
</evidence>
<proteinExistence type="inferred from homology"/>
<dbReference type="NCBIfam" id="TIGR00756">
    <property type="entry name" value="PPR"/>
    <property type="match status" value="1"/>
</dbReference>
<comment type="caution">
    <text evidence="5">The sequence shown here is derived from an EMBL/GenBank/DDBJ whole genome shotgun (WGS) entry which is preliminary data.</text>
</comment>
<comment type="similarity">
    <text evidence="1">Belongs to the PPR family. P subfamily.</text>
</comment>